<dbReference type="InterPro" id="IPR008334">
    <property type="entry name" value="5'-Nucleotdase_C"/>
</dbReference>
<keyword evidence="2" id="KW-0378">Hydrolase</keyword>
<gene>
    <name evidence="6" type="ORF">GTP77_13055</name>
</gene>
<evidence type="ECO:0000313" key="7">
    <source>
        <dbReference type="Proteomes" id="UP000450676"/>
    </source>
</evidence>
<dbReference type="InterPro" id="IPR036907">
    <property type="entry name" value="5'-Nucleotdase_C_sf"/>
</dbReference>
<protein>
    <submittedName>
        <fullName evidence="6">Bifunctional metallophosphatase/5'-nucleotidase</fullName>
    </submittedName>
</protein>
<feature type="chain" id="PRO_5031602503" evidence="2">
    <location>
        <begin position="30"/>
        <end position="565"/>
    </location>
</feature>
<evidence type="ECO:0000256" key="3">
    <source>
        <dbReference type="SAM" id="MobiDB-lite"/>
    </source>
</evidence>
<dbReference type="GO" id="GO:0009166">
    <property type="term" value="P:nucleotide catabolic process"/>
    <property type="evidence" value="ECO:0007669"/>
    <property type="project" value="InterPro"/>
</dbReference>
<proteinExistence type="inferred from homology"/>
<dbReference type="Gene3D" id="3.60.21.10">
    <property type="match status" value="1"/>
</dbReference>
<dbReference type="Pfam" id="PF00149">
    <property type="entry name" value="Metallophos"/>
    <property type="match status" value="1"/>
</dbReference>
<accession>A0A7X4KMK0</accession>
<comment type="caution">
    <text evidence="6">The sequence shown here is derived from an EMBL/GenBank/DDBJ whole genome shotgun (WGS) entry which is preliminary data.</text>
</comment>
<dbReference type="GO" id="GO:0008253">
    <property type="term" value="F:5'-nucleotidase activity"/>
    <property type="evidence" value="ECO:0007669"/>
    <property type="project" value="TreeGrafter"/>
</dbReference>
<dbReference type="GO" id="GO:0008768">
    <property type="term" value="F:UDP-sugar diphosphatase activity"/>
    <property type="evidence" value="ECO:0007669"/>
    <property type="project" value="TreeGrafter"/>
</dbReference>
<evidence type="ECO:0000313" key="6">
    <source>
        <dbReference type="EMBL" id="MYN08262.1"/>
    </source>
</evidence>
<dbReference type="RefSeq" id="WP_161072585.1">
    <property type="nucleotide sequence ID" value="NZ_WWCU01000012.1"/>
</dbReference>
<dbReference type="PRINTS" id="PR01607">
    <property type="entry name" value="APYRASEFAMLY"/>
</dbReference>
<comment type="similarity">
    <text evidence="2">Belongs to the 5'-nucleotidase family.</text>
</comment>
<feature type="signal peptide" evidence="2">
    <location>
        <begin position="1"/>
        <end position="29"/>
    </location>
</feature>
<evidence type="ECO:0000256" key="2">
    <source>
        <dbReference type="RuleBase" id="RU362119"/>
    </source>
</evidence>
<keyword evidence="1 2" id="KW-0732">Signal</keyword>
<dbReference type="Gene3D" id="3.90.780.10">
    <property type="entry name" value="5'-Nucleotidase, C-terminal domain"/>
    <property type="match status" value="1"/>
</dbReference>
<evidence type="ECO:0000259" key="4">
    <source>
        <dbReference type="Pfam" id="PF00149"/>
    </source>
</evidence>
<evidence type="ECO:0000259" key="5">
    <source>
        <dbReference type="Pfam" id="PF02872"/>
    </source>
</evidence>
<dbReference type="AlphaFoldDB" id="A0A7X4KMK0"/>
<dbReference type="GO" id="GO:0030288">
    <property type="term" value="C:outer membrane-bounded periplasmic space"/>
    <property type="evidence" value="ECO:0007669"/>
    <property type="project" value="TreeGrafter"/>
</dbReference>
<reference evidence="6 7" key="1">
    <citation type="submission" date="2019-12" db="EMBL/GenBank/DDBJ databases">
        <title>Novel species isolated from a subtropical stream in China.</title>
        <authorList>
            <person name="Lu H."/>
        </authorList>
    </citation>
    <scope>NUCLEOTIDE SEQUENCE [LARGE SCALE GENOMIC DNA]</scope>
    <source>
        <strain evidence="6 7">FT127W</strain>
    </source>
</reference>
<dbReference type="InterPro" id="IPR004843">
    <property type="entry name" value="Calcineurin-like_PHP"/>
</dbReference>
<keyword evidence="2" id="KW-0547">Nucleotide-binding</keyword>
<dbReference type="Proteomes" id="UP000450676">
    <property type="component" value="Unassembled WGS sequence"/>
</dbReference>
<dbReference type="InterPro" id="IPR029052">
    <property type="entry name" value="Metallo-depent_PP-like"/>
</dbReference>
<organism evidence="6 7">
    <name type="scientific">Pseudoduganella aquatica</name>
    <dbReference type="NCBI Taxonomy" id="2660641"/>
    <lineage>
        <taxon>Bacteria</taxon>
        <taxon>Pseudomonadati</taxon>
        <taxon>Pseudomonadota</taxon>
        <taxon>Betaproteobacteria</taxon>
        <taxon>Burkholderiales</taxon>
        <taxon>Oxalobacteraceae</taxon>
        <taxon>Telluria group</taxon>
        <taxon>Pseudoduganella</taxon>
    </lineage>
</organism>
<dbReference type="PROSITE" id="PS51257">
    <property type="entry name" value="PROKAR_LIPOPROTEIN"/>
    <property type="match status" value="1"/>
</dbReference>
<dbReference type="PANTHER" id="PTHR11575">
    <property type="entry name" value="5'-NUCLEOTIDASE-RELATED"/>
    <property type="match status" value="1"/>
</dbReference>
<evidence type="ECO:0000256" key="1">
    <source>
        <dbReference type="ARBA" id="ARBA00022729"/>
    </source>
</evidence>
<dbReference type="EMBL" id="WWCU01000012">
    <property type="protein sequence ID" value="MYN08262.1"/>
    <property type="molecule type" value="Genomic_DNA"/>
</dbReference>
<feature type="domain" description="Calcineurin-like phosphoesterase" evidence="4">
    <location>
        <begin position="35"/>
        <end position="286"/>
    </location>
</feature>
<name>A0A7X4KMK0_9BURK</name>
<dbReference type="PANTHER" id="PTHR11575:SF24">
    <property type="entry name" value="5'-NUCLEOTIDASE"/>
    <property type="match status" value="1"/>
</dbReference>
<feature type="region of interest" description="Disordered" evidence="3">
    <location>
        <begin position="546"/>
        <end position="565"/>
    </location>
</feature>
<dbReference type="SUPFAM" id="SSF55816">
    <property type="entry name" value="5'-nucleotidase (syn. UDP-sugar hydrolase), C-terminal domain"/>
    <property type="match status" value="1"/>
</dbReference>
<keyword evidence="7" id="KW-1185">Reference proteome</keyword>
<feature type="domain" description="5'-Nucleotidase C-terminal" evidence="5">
    <location>
        <begin position="371"/>
        <end position="522"/>
    </location>
</feature>
<dbReference type="SUPFAM" id="SSF56300">
    <property type="entry name" value="Metallo-dependent phosphatases"/>
    <property type="match status" value="1"/>
</dbReference>
<sequence length="565" mass="60171">MNHPFKSSAPALVLALAALLAGCASQRPATVVDINIATLNDFHGNILPSKFSYTNSWGFERSELAGGIDTIAAALQAWRAEDRELLLVGAGDLIGASPAISSMWADETTLGALNLLGLQATSVGNHEFDAGRAELLRQQKGGCVSPRPDKACKFEPVYPGAKFQYLAANVVDMVTNKPFLPAYSVQEAHGVKVGFIGAVLKDTAQVVLASGIAGLQFGDEAQAINRALPELRAQGVNVFVALIHQGGRTTDALDQPDCPNLKGEIVDLVKRLDPAIKVVISGHSHKGYLCRVDGRLVTQAETAGHVMSRIRLSVDTASNTVLETSARNVVMKQDQYPADPAMAAYMASVRQRSDEVLGKPVARLAVAKVARATGDDSSESAIGDLVADSMLAAGKPFGAQIAFMNRGGLRQDLLTSQGNNATLAHLHAVLPFGNTLDVMNLTGAQIRALLEEQWLQGRSVSRGLLQVSDGFTYQWDASQPEGQRLVPGSVLLHGVRIEDGASYRVVTNHFLAEGGDYFPTFARGASRAPTPIRDIDALAAYLAQRDRDGKPAGSEQQAGRIQRIK</sequence>
<dbReference type="InterPro" id="IPR006179">
    <property type="entry name" value="5_nucleotidase/apyrase"/>
</dbReference>
<dbReference type="Pfam" id="PF02872">
    <property type="entry name" value="5_nucleotid_C"/>
    <property type="match status" value="1"/>
</dbReference>
<dbReference type="GO" id="GO:0000166">
    <property type="term" value="F:nucleotide binding"/>
    <property type="evidence" value="ECO:0007669"/>
    <property type="project" value="UniProtKB-KW"/>
</dbReference>